<dbReference type="Pfam" id="PF17932">
    <property type="entry name" value="TetR_C_24"/>
    <property type="match status" value="1"/>
</dbReference>
<sequence>MSTSPDVETDNKSRILDAAADAFMIHGFANTTVDAIADDVGATKGLIYYHFRSKFDIFLAAYEHGMRQVREQVEPCAYADGTGRERLVSMSIAHVVNLMTDLGYHHVVHQGVREQASVALKPRQRDALMNLNELRRDYEQLFHRVISDGIDDGSLRQVDAALAARTLLSSLNAVDVWYRRLDSQSTSAIRTLAYDVVDLIVGGIAESNR</sequence>
<dbReference type="GO" id="GO:0003700">
    <property type="term" value="F:DNA-binding transcription factor activity"/>
    <property type="evidence" value="ECO:0007669"/>
    <property type="project" value="TreeGrafter"/>
</dbReference>
<dbReference type="InterPro" id="IPR041490">
    <property type="entry name" value="KstR2_TetR_C"/>
</dbReference>
<dbReference type="Gene3D" id="1.10.10.60">
    <property type="entry name" value="Homeodomain-like"/>
    <property type="match status" value="1"/>
</dbReference>
<dbReference type="Gene3D" id="1.10.357.10">
    <property type="entry name" value="Tetracycline Repressor, domain 2"/>
    <property type="match status" value="1"/>
</dbReference>
<keyword evidence="6" id="KW-0614">Plasmid</keyword>
<name>A0A1B1KH32_RHOOP</name>
<dbReference type="InterPro" id="IPR023772">
    <property type="entry name" value="DNA-bd_HTH_TetR-type_CS"/>
</dbReference>
<dbReference type="PROSITE" id="PS01081">
    <property type="entry name" value="HTH_TETR_1"/>
    <property type="match status" value="1"/>
</dbReference>
<dbReference type="Proteomes" id="UP000186108">
    <property type="component" value="Plasmid pR1CP1"/>
</dbReference>
<dbReference type="Pfam" id="PF00440">
    <property type="entry name" value="TetR_N"/>
    <property type="match status" value="1"/>
</dbReference>
<reference evidence="6 7" key="1">
    <citation type="submission" date="2014-07" db="EMBL/GenBank/DDBJ databases">
        <authorList>
            <person name="Zhang J.E."/>
            <person name="Yang H."/>
            <person name="Guo J."/>
            <person name="Deng Z."/>
            <person name="Luo H."/>
            <person name="Luo M."/>
            <person name="Zhao B."/>
        </authorList>
    </citation>
    <scope>NUCLEOTIDE SEQUENCE [LARGE SCALE GENOMIC DNA]</scope>
    <source>
        <strain evidence="6 7">1CP</strain>
        <plasmid evidence="7">Plasmid pr1cp1</plasmid>
    </source>
</reference>
<dbReference type="InterPro" id="IPR050109">
    <property type="entry name" value="HTH-type_TetR-like_transc_reg"/>
</dbReference>
<keyword evidence="2 4" id="KW-0238">DNA-binding</keyword>
<protein>
    <submittedName>
        <fullName evidence="6">TetR family transcriptional regulator</fullName>
    </submittedName>
</protein>
<evidence type="ECO:0000259" key="5">
    <source>
        <dbReference type="PROSITE" id="PS50977"/>
    </source>
</evidence>
<feature type="domain" description="HTH tetR-type" evidence="5">
    <location>
        <begin position="9"/>
        <end position="69"/>
    </location>
</feature>
<proteinExistence type="predicted"/>
<evidence type="ECO:0000313" key="6">
    <source>
        <dbReference type="EMBL" id="ANS31880.1"/>
    </source>
</evidence>
<dbReference type="PRINTS" id="PR00455">
    <property type="entry name" value="HTHTETR"/>
</dbReference>
<dbReference type="RefSeq" id="WP_065493453.1">
    <property type="nucleotide sequence ID" value="NZ_CP009112.1"/>
</dbReference>
<dbReference type="SUPFAM" id="SSF48498">
    <property type="entry name" value="Tetracyclin repressor-like, C-terminal domain"/>
    <property type="match status" value="1"/>
</dbReference>
<dbReference type="InterPro" id="IPR009057">
    <property type="entry name" value="Homeodomain-like_sf"/>
</dbReference>
<feature type="DNA-binding region" description="H-T-H motif" evidence="4">
    <location>
        <begin position="32"/>
        <end position="51"/>
    </location>
</feature>
<dbReference type="PANTHER" id="PTHR30055">
    <property type="entry name" value="HTH-TYPE TRANSCRIPTIONAL REGULATOR RUTR"/>
    <property type="match status" value="1"/>
</dbReference>
<dbReference type="EMBL" id="CP009112">
    <property type="protein sequence ID" value="ANS31880.1"/>
    <property type="molecule type" value="Genomic_DNA"/>
</dbReference>
<keyword evidence="3" id="KW-0804">Transcription</keyword>
<evidence type="ECO:0000256" key="2">
    <source>
        <dbReference type="ARBA" id="ARBA00023125"/>
    </source>
</evidence>
<accession>A0A1B1KH32</accession>
<dbReference type="PATRIC" id="fig|37919.13.peg.7661"/>
<evidence type="ECO:0000313" key="7">
    <source>
        <dbReference type="Proteomes" id="UP000186108"/>
    </source>
</evidence>
<evidence type="ECO:0000256" key="4">
    <source>
        <dbReference type="PROSITE-ProRule" id="PRU00335"/>
    </source>
</evidence>
<keyword evidence="1" id="KW-0805">Transcription regulation</keyword>
<gene>
    <name evidence="6" type="ORF">R1CP_36370</name>
</gene>
<organism evidence="6 7">
    <name type="scientific">Rhodococcus opacus</name>
    <name type="common">Nocardia opaca</name>
    <dbReference type="NCBI Taxonomy" id="37919"/>
    <lineage>
        <taxon>Bacteria</taxon>
        <taxon>Bacillati</taxon>
        <taxon>Actinomycetota</taxon>
        <taxon>Actinomycetes</taxon>
        <taxon>Mycobacteriales</taxon>
        <taxon>Nocardiaceae</taxon>
        <taxon>Rhodococcus</taxon>
    </lineage>
</organism>
<geneLocation type="plasmid" evidence="7">
    <name>pr1cp1</name>
</geneLocation>
<dbReference type="SUPFAM" id="SSF46689">
    <property type="entry name" value="Homeodomain-like"/>
    <property type="match status" value="1"/>
</dbReference>
<evidence type="ECO:0000256" key="1">
    <source>
        <dbReference type="ARBA" id="ARBA00023015"/>
    </source>
</evidence>
<dbReference type="PROSITE" id="PS50977">
    <property type="entry name" value="HTH_TETR_2"/>
    <property type="match status" value="1"/>
</dbReference>
<dbReference type="InterPro" id="IPR001647">
    <property type="entry name" value="HTH_TetR"/>
</dbReference>
<dbReference type="InterPro" id="IPR036271">
    <property type="entry name" value="Tet_transcr_reg_TetR-rel_C_sf"/>
</dbReference>
<evidence type="ECO:0000256" key="3">
    <source>
        <dbReference type="ARBA" id="ARBA00023163"/>
    </source>
</evidence>
<dbReference type="AlphaFoldDB" id="A0A1B1KH32"/>
<dbReference type="GO" id="GO:0000976">
    <property type="term" value="F:transcription cis-regulatory region binding"/>
    <property type="evidence" value="ECO:0007669"/>
    <property type="project" value="TreeGrafter"/>
</dbReference>
<dbReference type="PANTHER" id="PTHR30055:SF234">
    <property type="entry name" value="HTH-TYPE TRANSCRIPTIONAL REGULATOR BETI"/>
    <property type="match status" value="1"/>
</dbReference>